<dbReference type="EMBL" id="JAGPYQ010000002">
    <property type="protein sequence ID" value="MBQ0854535.1"/>
    <property type="molecule type" value="Genomic_DNA"/>
</dbReference>
<dbReference type="PANTHER" id="PTHR30482">
    <property type="entry name" value="HIGH-AFFINITY BRANCHED-CHAIN AMINO ACID TRANSPORT SYSTEM PERMEASE"/>
    <property type="match status" value="1"/>
</dbReference>
<organism evidence="8 9">
    <name type="scientific">Streptomyces liliiviolaceus</name>
    <dbReference type="NCBI Taxonomy" id="2823109"/>
    <lineage>
        <taxon>Bacteria</taxon>
        <taxon>Bacillati</taxon>
        <taxon>Actinomycetota</taxon>
        <taxon>Actinomycetes</taxon>
        <taxon>Kitasatosporales</taxon>
        <taxon>Streptomycetaceae</taxon>
        <taxon>Streptomyces</taxon>
    </lineage>
</organism>
<accession>A0A940Y8J2</accession>
<sequence>MTDTTTRRPPAVSEPAAGGENAGRKRWIRGGAVAAAVLLAGFAVPHLGLDSYYMGLVLSGVILALLSLSIGFLARRLGLISLGHTAFFGGSAYALGIAITHWGWSPMPAALFAFSAGTLLALLMGVLVVRASGMGFLMLTLALGQALYQFSTQAVARPYTGAYDGLQLQLGPDDTFLGMTSPQLMDAGLFWPVAWVALVVSAVALWAAGRSRFGTVLEGIRENEERMRFSGYNTFAPRLAAFVLSGAVASLGGVLFALNAAYVSPEVLSFVKAGDSLIATIVGGMGTLLGPVVGALLYTYAQARFNVSGNLPLYTGGALVLVLLFLPGGVLGGLEALRRRLPFLPAGKKDRT</sequence>
<comment type="subcellular location">
    <subcellularLocation>
        <location evidence="1">Cell membrane</location>
        <topology evidence="1">Multi-pass membrane protein</topology>
    </subcellularLocation>
</comment>
<proteinExistence type="predicted"/>
<dbReference type="InterPro" id="IPR001851">
    <property type="entry name" value="ABC_transp_permease"/>
</dbReference>
<feature type="transmembrane region" description="Helical" evidence="7">
    <location>
        <begin position="235"/>
        <end position="258"/>
    </location>
</feature>
<reference evidence="8 9" key="1">
    <citation type="submission" date="2021-04" db="EMBL/GenBank/DDBJ databases">
        <authorList>
            <person name="Tang X."/>
            <person name="Zhou X."/>
            <person name="Chen X."/>
            <person name="Cernava T."/>
            <person name="Zhang C."/>
        </authorList>
    </citation>
    <scope>NUCLEOTIDE SEQUENCE [LARGE SCALE GENOMIC DNA]</scope>
    <source>
        <strain evidence="8 9">BH-SS-21</strain>
    </source>
</reference>
<keyword evidence="4 7" id="KW-1133">Transmembrane helix</keyword>
<feature type="transmembrane region" description="Helical" evidence="7">
    <location>
        <begin position="313"/>
        <end position="334"/>
    </location>
</feature>
<dbReference type="RefSeq" id="WP_210892244.1">
    <property type="nucleotide sequence ID" value="NZ_JAGPYQ010000002.1"/>
</dbReference>
<evidence type="ECO:0000256" key="4">
    <source>
        <dbReference type="ARBA" id="ARBA00022989"/>
    </source>
</evidence>
<evidence type="ECO:0000256" key="1">
    <source>
        <dbReference type="ARBA" id="ARBA00004651"/>
    </source>
</evidence>
<gene>
    <name evidence="8" type="ORF">J8N05_40970</name>
</gene>
<feature type="transmembrane region" description="Helical" evidence="7">
    <location>
        <begin position="27"/>
        <end position="47"/>
    </location>
</feature>
<dbReference type="AlphaFoldDB" id="A0A940Y8J2"/>
<comment type="caution">
    <text evidence="8">The sequence shown here is derived from an EMBL/GenBank/DDBJ whole genome shotgun (WGS) entry which is preliminary data.</text>
</comment>
<feature type="transmembrane region" description="Helical" evidence="7">
    <location>
        <begin position="136"/>
        <end position="156"/>
    </location>
</feature>
<dbReference type="GO" id="GO:0005886">
    <property type="term" value="C:plasma membrane"/>
    <property type="evidence" value="ECO:0007669"/>
    <property type="project" value="UniProtKB-SubCell"/>
</dbReference>
<evidence type="ECO:0000313" key="8">
    <source>
        <dbReference type="EMBL" id="MBQ0854535.1"/>
    </source>
</evidence>
<keyword evidence="3 7" id="KW-0812">Transmembrane</keyword>
<evidence type="ECO:0000256" key="6">
    <source>
        <dbReference type="SAM" id="MobiDB-lite"/>
    </source>
</evidence>
<keyword evidence="9" id="KW-1185">Reference proteome</keyword>
<dbReference type="GO" id="GO:0015658">
    <property type="term" value="F:branched-chain amino acid transmembrane transporter activity"/>
    <property type="evidence" value="ECO:0007669"/>
    <property type="project" value="InterPro"/>
</dbReference>
<protein>
    <submittedName>
        <fullName evidence="8">Branched-chain amino acid ABC transporter permease</fullName>
    </submittedName>
</protein>
<dbReference type="PANTHER" id="PTHR30482:SF17">
    <property type="entry name" value="ABC TRANSPORTER ATP-BINDING PROTEIN"/>
    <property type="match status" value="1"/>
</dbReference>
<feature type="transmembrane region" description="Helical" evidence="7">
    <location>
        <begin position="86"/>
        <end position="104"/>
    </location>
</feature>
<evidence type="ECO:0000256" key="5">
    <source>
        <dbReference type="ARBA" id="ARBA00023136"/>
    </source>
</evidence>
<dbReference type="InterPro" id="IPR043428">
    <property type="entry name" value="LivM-like"/>
</dbReference>
<name>A0A940Y8J2_9ACTN</name>
<dbReference type="Proteomes" id="UP000677413">
    <property type="component" value="Unassembled WGS sequence"/>
</dbReference>
<dbReference type="CDD" id="cd06581">
    <property type="entry name" value="TM_PBP1_LivM_like"/>
    <property type="match status" value="1"/>
</dbReference>
<keyword evidence="5 7" id="KW-0472">Membrane</keyword>
<feature type="transmembrane region" description="Helical" evidence="7">
    <location>
        <begin position="278"/>
        <end position="301"/>
    </location>
</feature>
<evidence type="ECO:0000256" key="3">
    <source>
        <dbReference type="ARBA" id="ARBA00022692"/>
    </source>
</evidence>
<feature type="transmembrane region" description="Helical" evidence="7">
    <location>
        <begin position="110"/>
        <end position="129"/>
    </location>
</feature>
<evidence type="ECO:0000256" key="2">
    <source>
        <dbReference type="ARBA" id="ARBA00022475"/>
    </source>
</evidence>
<dbReference type="Pfam" id="PF02653">
    <property type="entry name" value="BPD_transp_2"/>
    <property type="match status" value="1"/>
</dbReference>
<feature type="transmembrane region" description="Helical" evidence="7">
    <location>
        <begin position="53"/>
        <end position="74"/>
    </location>
</feature>
<evidence type="ECO:0000313" key="9">
    <source>
        <dbReference type="Proteomes" id="UP000677413"/>
    </source>
</evidence>
<feature type="transmembrane region" description="Helical" evidence="7">
    <location>
        <begin position="189"/>
        <end position="208"/>
    </location>
</feature>
<evidence type="ECO:0000256" key="7">
    <source>
        <dbReference type="SAM" id="Phobius"/>
    </source>
</evidence>
<feature type="region of interest" description="Disordered" evidence="6">
    <location>
        <begin position="1"/>
        <end position="22"/>
    </location>
</feature>
<keyword evidence="2" id="KW-1003">Cell membrane</keyword>